<dbReference type="InterPro" id="IPR000821">
    <property type="entry name" value="Ala_racemase"/>
</dbReference>
<dbReference type="InterPro" id="IPR029066">
    <property type="entry name" value="PLP-binding_barrel"/>
</dbReference>
<evidence type="ECO:0000256" key="1">
    <source>
        <dbReference type="ARBA" id="ARBA00001933"/>
    </source>
</evidence>
<evidence type="ECO:0000259" key="4">
    <source>
        <dbReference type="Pfam" id="PF01168"/>
    </source>
</evidence>
<evidence type="ECO:0000256" key="3">
    <source>
        <dbReference type="ARBA" id="ARBA00023235"/>
    </source>
</evidence>
<feature type="domain" description="Alanine racemase N-terminal" evidence="4">
    <location>
        <begin position="7"/>
        <end position="225"/>
    </location>
</feature>
<dbReference type="Gene3D" id="3.20.20.10">
    <property type="entry name" value="Alanine racemase"/>
    <property type="match status" value="1"/>
</dbReference>
<gene>
    <name evidence="5" type="ORF">FRX97_11410</name>
</gene>
<comment type="cofactor">
    <cofactor evidence="1">
        <name>pyridoxal 5'-phosphate</name>
        <dbReference type="ChEBI" id="CHEBI:597326"/>
    </cofactor>
</comment>
<keyword evidence="2" id="KW-0663">Pyridoxal phosphate</keyword>
<protein>
    <submittedName>
        <fullName evidence="5">Alanine/ornithine racemase family PLP-dependent enzyme</fullName>
    </submittedName>
</protein>
<accession>A0A5C6US13</accession>
<evidence type="ECO:0000313" key="6">
    <source>
        <dbReference type="Proteomes" id="UP000321168"/>
    </source>
</evidence>
<evidence type="ECO:0000256" key="2">
    <source>
        <dbReference type="ARBA" id="ARBA00022898"/>
    </source>
</evidence>
<keyword evidence="6" id="KW-1185">Reference proteome</keyword>
<dbReference type="Proteomes" id="UP000321168">
    <property type="component" value="Unassembled WGS sequence"/>
</dbReference>
<sequence length="356" mass="40193">MAYVTLDSKKLEENYKFLDQKFKERNISWAPVTKLLCGNTLLMKEVLKHKPKEVCDARLSNLVLVKELDPSIETVYIKPPAKEIIEDVVRYADASLNSSYTTIKEISKEAKKQGKTHHIIIMIELGDLREGIMGERLLDFYSKVFELPHIKVTGLGANLNCLYGVMPSEDKLIQLSLYKQLLEAKFNVEIPWVTGGTSVVMPLLMNNRLPKGINHFRVGETLYFGADLVGGTTFEGMHNDVFKLYAQVIEITEKPKVPIGNMEANPSGETYEIDESEYGLTAERMILDVGLLDLSTDFVKPVEKGLTISGASSDMLVIELGDEAKKYKVGDFVEFEMKYMGALRLFNSDYIEKRVI</sequence>
<dbReference type="AlphaFoldDB" id="A0A5C6US13"/>
<proteinExistence type="predicted"/>
<dbReference type="GO" id="GO:0030170">
    <property type="term" value="F:pyridoxal phosphate binding"/>
    <property type="evidence" value="ECO:0007669"/>
    <property type="project" value="TreeGrafter"/>
</dbReference>
<organism evidence="5 6">
    <name type="scientific">Luteibaculum oceani</name>
    <dbReference type="NCBI Taxonomy" id="1294296"/>
    <lineage>
        <taxon>Bacteria</taxon>
        <taxon>Pseudomonadati</taxon>
        <taxon>Bacteroidota</taxon>
        <taxon>Flavobacteriia</taxon>
        <taxon>Flavobacteriales</taxon>
        <taxon>Luteibaculaceae</taxon>
        <taxon>Luteibaculum</taxon>
    </lineage>
</organism>
<dbReference type="InterPro" id="IPR001608">
    <property type="entry name" value="Ala_racemase_N"/>
</dbReference>
<name>A0A5C6US13_9FLAO</name>
<reference evidence="5 6" key="1">
    <citation type="submission" date="2019-08" db="EMBL/GenBank/DDBJ databases">
        <title>Genome of Luteibaculum oceani JCM 18817.</title>
        <authorList>
            <person name="Bowman J.P."/>
        </authorList>
    </citation>
    <scope>NUCLEOTIDE SEQUENCE [LARGE SCALE GENOMIC DNA]</scope>
    <source>
        <strain evidence="5 6">JCM 18817</strain>
    </source>
</reference>
<dbReference type="SUPFAM" id="SSF51419">
    <property type="entry name" value="PLP-binding barrel"/>
    <property type="match status" value="1"/>
</dbReference>
<dbReference type="GO" id="GO:0005829">
    <property type="term" value="C:cytosol"/>
    <property type="evidence" value="ECO:0007669"/>
    <property type="project" value="TreeGrafter"/>
</dbReference>
<dbReference type="EMBL" id="VORB01000011">
    <property type="protein sequence ID" value="TXC76112.1"/>
    <property type="molecule type" value="Genomic_DNA"/>
</dbReference>
<dbReference type="PANTHER" id="PTHR30511:SF3">
    <property type="entry name" value="LYSINE RACEMASE"/>
    <property type="match status" value="1"/>
</dbReference>
<comment type="caution">
    <text evidence="5">The sequence shown here is derived from an EMBL/GenBank/DDBJ whole genome shotgun (WGS) entry which is preliminary data.</text>
</comment>
<keyword evidence="3" id="KW-0413">Isomerase</keyword>
<dbReference type="GO" id="GO:0008784">
    <property type="term" value="F:alanine racemase activity"/>
    <property type="evidence" value="ECO:0007669"/>
    <property type="project" value="TreeGrafter"/>
</dbReference>
<dbReference type="RefSeq" id="WP_147015350.1">
    <property type="nucleotide sequence ID" value="NZ_VORB01000011.1"/>
</dbReference>
<dbReference type="PANTHER" id="PTHR30511">
    <property type="entry name" value="ALANINE RACEMASE"/>
    <property type="match status" value="1"/>
</dbReference>
<dbReference type="Pfam" id="PF01168">
    <property type="entry name" value="Ala_racemase_N"/>
    <property type="match status" value="1"/>
</dbReference>
<dbReference type="OrthoDB" id="504078at2"/>
<evidence type="ECO:0000313" key="5">
    <source>
        <dbReference type="EMBL" id="TXC76112.1"/>
    </source>
</evidence>